<accession>A0A6J5RJF1</accession>
<dbReference type="EMBL" id="LR797379">
    <property type="protein sequence ID" value="CAB4211877.1"/>
    <property type="molecule type" value="Genomic_DNA"/>
</dbReference>
<dbReference type="EMBL" id="LR796842">
    <property type="protein sequence ID" value="CAB4169658.1"/>
    <property type="molecule type" value="Genomic_DNA"/>
</dbReference>
<proteinExistence type="predicted"/>
<reference evidence="3" key="1">
    <citation type="submission" date="2020-05" db="EMBL/GenBank/DDBJ databases">
        <authorList>
            <person name="Chiriac C."/>
            <person name="Salcher M."/>
            <person name="Ghai R."/>
            <person name="Kavagutti S V."/>
        </authorList>
    </citation>
    <scope>NUCLEOTIDE SEQUENCE</scope>
</reference>
<name>A0A6J5RJF1_9CAUD</name>
<evidence type="ECO:0000313" key="2">
    <source>
        <dbReference type="EMBL" id="CAB4181320.1"/>
    </source>
</evidence>
<protein>
    <submittedName>
        <fullName evidence="3">Uncharacterized protein</fullName>
    </submittedName>
</protein>
<evidence type="ECO:0000313" key="1">
    <source>
        <dbReference type="EMBL" id="CAB4169658.1"/>
    </source>
</evidence>
<evidence type="ECO:0000313" key="3">
    <source>
        <dbReference type="EMBL" id="CAB4196122.1"/>
    </source>
</evidence>
<gene>
    <name evidence="2" type="ORF">UFOVP1070_28</name>
    <name evidence="3" type="ORF">UFOVP1302_56</name>
    <name evidence="4" type="ORF">UFOVP1416_56</name>
    <name evidence="1" type="ORF">UFOVP895_59</name>
</gene>
<evidence type="ECO:0000313" key="4">
    <source>
        <dbReference type="EMBL" id="CAB4211877.1"/>
    </source>
</evidence>
<dbReference type="EMBL" id="LR797245">
    <property type="protein sequence ID" value="CAB4196122.1"/>
    <property type="molecule type" value="Genomic_DNA"/>
</dbReference>
<organism evidence="3">
    <name type="scientific">uncultured Caudovirales phage</name>
    <dbReference type="NCBI Taxonomy" id="2100421"/>
    <lineage>
        <taxon>Viruses</taxon>
        <taxon>Duplodnaviria</taxon>
        <taxon>Heunggongvirae</taxon>
        <taxon>Uroviricota</taxon>
        <taxon>Caudoviricetes</taxon>
        <taxon>Peduoviridae</taxon>
        <taxon>Maltschvirus</taxon>
        <taxon>Maltschvirus maltsch</taxon>
    </lineage>
</organism>
<dbReference type="EMBL" id="LR797017">
    <property type="protein sequence ID" value="CAB4181320.1"/>
    <property type="molecule type" value="Genomic_DNA"/>
</dbReference>
<sequence length="74" mass="8062">MNMRSISLLILSAKISDKAKSLAADGNTLRAMWALALSEALHHSADGNSVDKRLALVEAKFLGRAERISRRVSQ</sequence>